<dbReference type="SUPFAM" id="SSF52540">
    <property type="entry name" value="P-loop containing nucleoside triphosphate hydrolases"/>
    <property type="match status" value="1"/>
</dbReference>
<evidence type="ECO:0000313" key="3">
    <source>
        <dbReference type="Proteomes" id="UP000000768"/>
    </source>
</evidence>
<protein>
    <recommendedName>
        <fullName evidence="4">ATPase AAA-type core domain-containing protein</fullName>
    </recommendedName>
</protein>
<dbReference type="InterPro" id="IPR003960">
    <property type="entry name" value="ATPase_AAA_CS"/>
</dbReference>
<dbReference type="Gramene" id="KXG34614">
    <property type="protein sequence ID" value="KXG34614"/>
    <property type="gene ID" value="SORBI_3002G067200"/>
</dbReference>
<dbReference type="InterPro" id="IPR027417">
    <property type="entry name" value="P-loop_NTPase"/>
</dbReference>
<name>A0A1B6Q9N1_SORBI</name>
<dbReference type="Gene3D" id="3.40.50.300">
    <property type="entry name" value="P-loop containing nucleotide triphosphate hydrolases"/>
    <property type="match status" value="1"/>
</dbReference>
<sequence>MPMKKSIRNIKLSCRPLPGSSNGEYRADRGWLDDCKSIVVIEDIDCTLDVTGDRASSSRPRRREADEKPLPPPPRDTVTLGERIIVFTTNLVDKLDPALIRRGRMDMHVERCPTAASSGLHHAVDETRNLSVAIAKEEEDGGDGTATAKPSGTEAMANVMMIVPVPATNDDKAKAEAGGRDLVTVSRNRDEKRADAPRDFLFFLMRRLAFRSRGGTVEFPRRRGQVRVVARSSSRGRRGRVPPAFRQPSLRVPVPRFGTTFPGTRIAASTRDPGD</sequence>
<evidence type="ECO:0008006" key="4">
    <source>
        <dbReference type="Google" id="ProtNLM"/>
    </source>
</evidence>
<evidence type="ECO:0000313" key="2">
    <source>
        <dbReference type="EMBL" id="KXG34614.1"/>
    </source>
</evidence>
<feature type="region of interest" description="Disordered" evidence="1">
    <location>
        <begin position="250"/>
        <end position="275"/>
    </location>
</feature>
<evidence type="ECO:0000256" key="1">
    <source>
        <dbReference type="SAM" id="MobiDB-lite"/>
    </source>
</evidence>
<accession>A0A1B6Q9N1</accession>
<dbReference type="GO" id="GO:0016887">
    <property type="term" value="F:ATP hydrolysis activity"/>
    <property type="evidence" value="ECO:0007669"/>
    <property type="project" value="InterPro"/>
</dbReference>
<keyword evidence="3" id="KW-1185">Reference proteome</keyword>
<dbReference type="GO" id="GO:0005524">
    <property type="term" value="F:ATP binding"/>
    <property type="evidence" value="ECO:0007669"/>
    <property type="project" value="InterPro"/>
</dbReference>
<dbReference type="EMBL" id="CM000761">
    <property type="protein sequence ID" value="KXG34614.1"/>
    <property type="molecule type" value="Genomic_DNA"/>
</dbReference>
<dbReference type="PROSITE" id="PS00674">
    <property type="entry name" value="AAA"/>
    <property type="match status" value="1"/>
</dbReference>
<dbReference type="PANTHER" id="PTHR23070">
    <property type="entry name" value="BCS1 AAA-TYPE ATPASE"/>
    <property type="match status" value="1"/>
</dbReference>
<feature type="region of interest" description="Disordered" evidence="1">
    <location>
        <begin position="51"/>
        <end position="77"/>
    </location>
</feature>
<proteinExistence type="predicted"/>
<dbReference type="AlphaFoldDB" id="A0A1B6Q9N1"/>
<dbReference type="InterPro" id="IPR050747">
    <property type="entry name" value="Mitochondrial_chaperone_BCS1"/>
</dbReference>
<reference evidence="2 3" key="1">
    <citation type="journal article" date="2009" name="Nature">
        <title>The Sorghum bicolor genome and the diversification of grasses.</title>
        <authorList>
            <person name="Paterson A.H."/>
            <person name="Bowers J.E."/>
            <person name="Bruggmann R."/>
            <person name="Dubchak I."/>
            <person name="Grimwood J."/>
            <person name="Gundlach H."/>
            <person name="Haberer G."/>
            <person name="Hellsten U."/>
            <person name="Mitros T."/>
            <person name="Poliakov A."/>
            <person name="Schmutz J."/>
            <person name="Spannagl M."/>
            <person name="Tang H."/>
            <person name="Wang X."/>
            <person name="Wicker T."/>
            <person name="Bharti A.K."/>
            <person name="Chapman J."/>
            <person name="Feltus F.A."/>
            <person name="Gowik U."/>
            <person name="Grigoriev I.V."/>
            <person name="Lyons E."/>
            <person name="Maher C.A."/>
            <person name="Martis M."/>
            <person name="Narechania A."/>
            <person name="Otillar R.P."/>
            <person name="Penning B.W."/>
            <person name="Salamov A.A."/>
            <person name="Wang Y."/>
            <person name="Zhang L."/>
            <person name="Carpita N.C."/>
            <person name="Freeling M."/>
            <person name="Gingle A.R."/>
            <person name="Hash C.T."/>
            <person name="Keller B."/>
            <person name="Klein P."/>
            <person name="Kresovich S."/>
            <person name="McCann M.C."/>
            <person name="Ming R."/>
            <person name="Peterson D.G."/>
            <person name="Mehboob-ur-Rahman"/>
            <person name="Ware D."/>
            <person name="Westhoff P."/>
            <person name="Mayer K.F."/>
            <person name="Messing J."/>
            <person name="Rokhsar D.S."/>
        </authorList>
    </citation>
    <scope>NUCLEOTIDE SEQUENCE [LARGE SCALE GENOMIC DNA]</scope>
    <source>
        <strain evidence="3">cv. BTx623</strain>
    </source>
</reference>
<dbReference type="Proteomes" id="UP000000768">
    <property type="component" value="Chromosome 2"/>
</dbReference>
<reference evidence="3" key="2">
    <citation type="journal article" date="2018" name="Plant J.">
        <title>The Sorghum bicolor reference genome: improved assembly, gene annotations, a transcriptome atlas, and signatures of genome organization.</title>
        <authorList>
            <person name="McCormick R.F."/>
            <person name="Truong S.K."/>
            <person name="Sreedasyam A."/>
            <person name="Jenkins J."/>
            <person name="Shu S."/>
            <person name="Sims D."/>
            <person name="Kennedy M."/>
            <person name="Amirebrahimi M."/>
            <person name="Weers B.D."/>
            <person name="McKinley B."/>
            <person name="Mattison A."/>
            <person name="Morishige D.T."/>
            <person name="Grimwood J."/>
            <person name="Schmutz J."/>
            <person name="Mullet J.E."/>
        </authorList>
    </citation>
    <scope>NUCLEOTIDE SEQUENCE [LARGE SCALE GENOMIC DNA]</scope>
    <source>
        <strain evidence="3">cv. BTx623</strain>
    </source>
</reference>
<dbReference type="eggNOG" id="KOG0743">
    <property type="taxonomic scope" value="Eukaryota"/>
</dbReference>
<dbReference type="InParanoid" id="A0A1B6Q9N1"/>
<gene>
    <name evidence="2" type="ORF">SORBI_3002G067200</name>
</gene>
<organism evidence="2 3">
    <name type="scientific">Sorghum bicolor</name>
    <name type="common">Sorghum</name>
    <name type="synonym">Sorghum vulgare</name>
    <dbReference type="NCBI Taxonomy" id="4558"/>
    <lineage>
        <taxon>Eukaryota</taxon>
        <taxon>Viridiplantae</taxon>
        <taxon>Streptophyta</taxon>
        <taxon>Embryophyta</taxon>
        <taxon>Tracheophyta</taxon>
        <taxon>Spermatophyta</taxon>
        <taxon>Magnoliopsida</taxon>
        <taxon>Liliopsida</taxon>
        <taxon>Poales</taxon>
        <taxon>Poaceae</taxon>
        <taxon>PACMAD clade</taxon>
        <taxon>Panicoideae</taxon>
        <taxon>Andropogonodae</taxon>
        <taxon>Andropogoneae</taxon>
        <taxon>Sorghinae</taxon>
        <taxon>Sorghum</taxon>
    </lineage>
</organism>
<dbReference type="STRING" id="4558.A0A1B6Q9N1"/>